<evidence type="ECO:0000313" key="2">
    <source>
        <dbReference type="EMBL" id="TDF91847.1"/>
    </source>
</evidence>
<feature type="compositionally biased region" description="Polar residues" evidence="1">
    <location>
        <begin position="27"/>
        <end position="38"/>
    </location>
</feature>
<dbReference type="OrthoDB" id="2520119at2"/>
<dbReference type="RefSeq" id="WP_133235761.1">
    <property type="nucleotide sequence ID" value="NZ_SMRT01000024.1"/>
</dbReference>
<feature type="compositionally biased region" description="Low complexity" evidence="1">
    <location>
        <begin position="98"/>
        <end position="112"/>
    </location>
</feature>
<comment type="caution">
    <text evidence="2">The sequence shown here is derived from an EMBL/GenBank/DDBJ whole genome shotgun (WGS) entry which is preliminary data.</text>
</comment>
<feature type="region of interest" description="Disordered" evidence="1">
    <location>
        <begin position="24"/>
        <end position="56"/>
    </location>
</feature>
<reference evidence="2 3" key="1">
    <citation type="submission" date="2019-03" db="EMBL/GenBank/DDBJ databases">
        <title>This is whole genome sequence of Paenibacillus sp MS74 strain.</title>
        <authorList>
            <person name="Trinh H.N."/>
        </authorList>
    </citation>
    <scope>NUCLEOTIDE SEQUENCE [LARGE SCALE GENOMIC DNA]</scope>
    <source>
        <strain evidence="2 3">MS74</strain>
    </source>
</reference>
<dbReference type="Proteomes" id="UP000295636">
    <property type="component" value="Unassembled WGS sequence"/>
</dbReference>
<evidence type="ECO:0000313" key="3">
    <source>
        <dbReference type="Proteomes" id="UP000295636"/>
    </source>
</evidence>
<dbReference type="EMBL" id="SMRT01000024">
    <property type="protein sequence ID" value="TDF91847.1"/>
    <property type="molecule type" value="Genomic_DNA"/>
</dbReference>
<proteinExistence type="predicted"/>
<accession>A0A4R5KCK1</accession>
<dbReference type="AlphaFoldDB" id="A0A4R5KCK1"/>
<gene>
    <name evidence="2" type="ORF">E1757_31390</name>
</gene>
<feature type="compositionally biased region" description="Basic and acidic residues" evidence="1">
    <location>
        <begin position="83"/>
        <end position="97"/>
    </location>
</feature>
<evidence type="ECO:0000256" key="1">
    <source>
        <dbReference type="SAM" id="MobiDB-lite"/>
    </source>
</evidence>
<name>A0A4R5KCK1_9BACL</name>
<organism evidence="2 3">
    <name type="scientific">Paenibacillus piri</name>
    <dbReference type="NCBI Taxonomy" id="2547395"/>
    <lineage>
        <taxon>Bacteria</taxon>
        <taxon>Bacillati</taxon>
        <taxon>Bacillota</taxon>
        <taxon>Bacilli</taxon>
        <taxon>Bacillales</taxon>
        <taxon>Paenibacillaceae</taxon>
        <taxon>Paenibacillus</taxon>
    </lineage>
</organism>
<protein>
    <submittedName>
        <fullName evidence="2">Uncharacterized protein</fullName>
    </submittedName>
</protein>
<feature type="region of interest" description="Disordered" evidence="1">
    <location>
        <begin position="78"/>
        <end position="112"/>
    </location>
</feature>
<sequence>MKTHVTQVSRTYRTQALWYAYAEEQASKQTASKQTSRPQGPRDRGSDGTAASFGRDGFDEHAAGLARSMTAVLGAARRLQQAADKRPDDASADEAKPAAEPAGADLTGAAASPAGAAAGGRLLDRMQELVDGYNALHSAIRDSTPPFKNGTGDAVTGGLAQFPLQELGVRPQPDGSWRLDREALEAQAAANYGRPQPSLRGPDGLAAAISDAAGKLLAMPPSQLLEPQQSLFRSYANYRTETRVGSPIRTYLPLPLTGILFDRGF</sequence>
<keyword evidence="3" id="KW-1185">Reference proteome</keyword>